<proteinExistence type="predicted"/>
<sequence>MLVTAALLDDAVGITGVRLTSGGCPTGIAVTISRCVRAVTLPFIEFTGRRGVGHGRRGVRSPEDPESVHLETRRFAHRPAEAD</sequence>
<evidence type="ECO:0000313" key="2">
    <source>
        <dbReference type="EMBL" id="GGZ76984.1"/>
    </source>
</evidence>
<gene>
    <name evidence="2" type="ORF">GCM10010389_13360</name>
</gene>
<reference evidence="2" key="1">
    <citation type="journal article" date="2014" name="Int. J. Syst. Evol. Microbiol.">
        <title>Complete genome sequence of Corynebacterium casei LMG S-19264T (=DSM 44701T), isolated from a smear-ripened cheese.</title>
        <authorList>
            <consortium name="US DOE Joint Genome Institute (JGI-PGF)"/>
            <person name="Walter F."/>
            <person name="Albersmeier A."/>
            <person name="Kalinowski J."/>
            <person name="Ruckert C."/>
        </authorList>
    </citation>
    <scope>NUCLEOTIDE SEQUENCE</scope>
    <source>
        <strain evidence="2">JCM 5016</strain>
    </source>
</reference>
<evidence type="ECO:0000256" key="1">
    <source>
        <dbReference type="SAM" id="MobiDB-lite"/>
    </source>
</evidence>
<comment type="caution">
    <text evidence="2">The sequence shown here is derived from an EMBL/GenBank/DDBJ whole genome shotgun (WGS) entry which is preliminary data.</text>
</comment>
<keyword evidence="3" id="KW-1185">Reference proteome</keyword>
<organism evidence="2 3">
    <name type="scientific">Streptomyces echinoruber</name>
    <dbReference type="NCBI Taxonomy" id="68898"/>
    <lineage>
        <taxon>Bacteria</taxon>
        <taxon>Bacillati</taxon>
        <taxon>Actinomycetota</taxon>
        <taxon>Actinomycetes</taxon>
        <taxon>Kitasatosporales</taxon>
        <taxon>Streptomycetaceae</taxon>
        <taxon>Streptomyces</taxon>
    </lineage>
</organism>
<protein>
    <submittedName>
        <fullName evidence="2">Uncharacterized protein</fullName>
    </submittedName>
</protein>
<accession>A0A918QYR0</accession>
<dbReference type="EMBL" id="BMWH01000003">
    <property type="protein sequence ID" value="GGZ76984.1"/>
    <property type="molecule type" value="Genomic_DNA"/>
</dbReference>
<reference evidence="2" key="2">
    <citation type="submission" date="2020-09" db="EMBL/GenBank/DDBJ databases">
        <authorList>
            <person name="Sun Q."/>
            <person name="Ohkuma M."/>
        </authorList>
    </citation>
    <scope>NUCLEOTIDE SEQUENCE</scope>
    <source>
        <strain evidence="2">JCM 5016</strain>
    </source>
</reference>
<evidence type="ECO:0000313" key="3">
    <source>
        <dbReference type="Proteomes" id="UP000623010"/>
    </source>
</evidence>
<name>A0A918QYR0_9ACTN</name>
<feature type="compositionally biased region" description="Basic and acidic residues" evidence="1">
    <location>
        <begin position="60"/>
        <end position="83"/>
    </location>
</feature>
<dbReference type="Proteomes" id="UP000623010">
    <property type="component" value="Unassembled WGS sequence"/>
</dbReference>
<feature type="region of interest" description="Disordered" evidence="1">
    <location>
        <begin position="51"/>
        <end position="83"/>
    </location>
</feature>
<dbReference type="AlphaFoldDB" id="A0A918QYR0"/>